<dbReference type="CDD" id="cd22920">
    <property type="entry name" value="HFD_CENP-T"/>
    <property type="match status" value="1"/>
</dbReference>
<name>A0AAD4L1J4_9EURO</name>
<accession>A0AAD4L1J4</accession>
<dbReference type="AlphaFoldDB" id="A0AAD4L1J4"/>
<sequence length="458" mass="50659">MSTPRPRGRPAKRKSSNADDIREGNEDVTIPTQMPAPDRAPATPRFTTLATPSALRSVNRRTPRGAPLTPFGLRAIQRRSANTPGRDRRRSTRGPQRETAFDVLRNLGRALAPVSKPIQSSPQERTESSESEVENEDETLVLDNEPLLPRPRLSLPIDESGISEDSSLDMAPPRPSLPFDDDDGDITYTSVEYPRRAISEKDRARMSFGNGRLSENFEDLTRLDAFSEPGDLTMLQPGNDEDVDASLQQEAFDAGGETADLGRFNFDFRFPSPVPEPEPLENEGDFALELDQPAVGFASSSDNGDAGDFGDFPVADPEQVSEAGTPGIVGGGLRDERTTRGKKEKKLSRHGIPVPNLPSAVVKKLAMRFARSGNARKAKMNKETLAAVEQASEWFFEQASEDLATYAKHANRRTIDESDVMTLMRRQRHVNNTTSIFSLAQRHLPKELLQDMRLSLPR</sequence>
<evidence type="ECO:0000256" key="4">
    <source>
        <dbReference type="ARBA" id="ARBA00023242"/>
    </source>
</evidence>
<keyword evidence="4" id="KW-0539">Nucleus</keyword>
<dbReference type="GO" id="GO:0031297">
    <property type="term" value="P:replication fork processing"/>
    <property type="evidence" value="ECO:0007669"/>
    <property type="project" value="TreeGrafter"/>
</dbReference>
<dbReference type="GO" id="GO:0071821">
    <property type="term" value="C:FANCM-MHF complex"/>
    <property type="evidence" value="ECO:0007669"/>
    <property type="project" value="TreeGrafter"/>
</dbReference>
<feature type="compositionally biased region" description="Basic residues" evidence="5">
    <location>
        <begin position="1"/>
        <end position="15"/>
    </location>
</feature>
<keyword evidence="3" id="KW-0158">Chromosome</keyword>
<reference evidence="7" key="1">
    <citation type="submission" date="2021-12" db="EMBL/GenBank/DDBJ databases">
        <title>Convergent genome expansion in fungi linked to evolution of root-endophyte symbiosis.</title>
        <authorList>
            <consortium name="DOE Joint Genome Institute"/>
            <person name="Ke Y.-H."/>
            <person name="Bonito G."/>
            <person name="Liao H.-L."/>
            <person name="Looney B."/>
            <person name="Rojas-Flechas A."/>
            <person name="Nash J."/>
            <person name="Hameed K."/>
            <person name="Schadt C."/>
            <person name="Martin F."/>
            <person name="Crous P.W."/>
            <person name="Miettinen O."/>
            <person name="Magnuson J.K."/>
            <person name="Labbe J."/>
            <person name="Jacobson D."/>
            <person name="Doktycz M.J."/>
            <person name="Veneault-Fourrey C."/>
            <person name="Kuo A."/>
            <person name="Mondo S."/>
            <person name="Calhoun S."/>
            <person name="Riley R."/>
            <person name="Ohm R."/>
            <person name="LaButti K."/>
            <person name="Andreopoulos B."/>
            <person name="Pangilinan J."/>
            <person name="Nolan M."/>
            <person name="Tritt A."/>
            <person name="Clum A."/>
            <person name="Lipzen A."/>
            <person name="Daum C."/>
            <person name="Barry K."/>
            <person name="Grigoriev I.V."/>
            <person name="Vilgalys R."/>
        </authorList>
    </citation>
    <scope>NUCLEOTIDE SEQUENCE</scope>
    <source>
        <strain evidence="7">PMI_201</strain>
    </source>
</reference>
<feature type="region of interest" description="Disordered" evidence="5">
    <location>
        <begin position="1"/>
        <end position="187"/>
    </location>
</feature>
<evidence type="ECO:0000256" key="1">
    <source>
        <dbReference type="ARBA" id="ARBA00004123"/>
    </source>
</evidence>
<dbReference type="RefSeq" id="XP_046076848.1">
    <property type="nucleotide sequence ID" value="XM_046222704.1"/>
</dbReference>
<evidence type="ECO:0000313" key="7">
    <source>
        <dbReference type="EMBL" id="KAH8703830.1"/>
    </source>
</evidence>
<evidence type="ECO:0000256" key="5">
    <source>
        <dbReference type="SAM" id="MobiDB-lite"/>
    </source>
</evidence>
<dbReference type="GO" id="GO:0003682">
    <property type="term" value="F:chromatin binding"/>
    <property type="evidence" value="ECO:0007669"/>
    <property type="project" value="TreeGrafter"/>
</dbReference>
<dbReference type="GO" id="GO:0000712">
    <property type="term" value="P:resolution of meiotic recombination intermediates"/>
    <property type="evidence" value="ECO:0007669"/>
    <property type="project" value="TreeGrafter"/>
</dbReference>
<dbReference type="PANTHER" id="PTHR22980">
    <property type="entry name" value="CORTISTATIN"/>
    <property type="match status" value="1"/>
</dbReference>
<dbReference type="GO" id="GO:0005694">
    <property type="term" value="C:chromosome"/>
    <property type="evidence" value="ECO:0007669"/>
    <property type="project" value="UniProtKB-SubCell"/>
</dbReference>
<feature type="compositionally biased region" description="Basic and acidic residues" evidence="5">
    <location>
        <begin position="16"/>
        <end position="25"/>
    </location>
</feature>
<dbReference type="SUPFAM" id="SSF47113">
    <property type="entry name" value="Histone-fold"/>
    <property type="match status" value="1"/>
</dbReference>
<evidence type="ECO:0000256" key="2">
    <source>
        <dbReference type="ARBA" id="ARBA00004286"/>
    </source>
</evidence>
<comment type="subcellular location">
    <subcellularLocation>
        <location evidence="2">Chromosome</location>
    </subcellularLocation>
    <subcellularLocation>
        <location evidence="1">Nucleus</location>
    </subcellularLocation>
</comment>
<dbReference type="GO" id="GO:0046982">
    <property type="term" value="F:protein heterodimerization activity"/>
    <property type="evidence" value="ECO:0007669"/>
    <property type="project" value="InterPro"/>
</dbReference>
<feature type="compositionally biased region" description="Polar residues" evidence="5">
    <location>
        <begin position="45"/>
        <end position="56"/>
    </location>
</feature>
<dbReference type="GeneID" id="70252990"/>
<evidence type="ECO:0000256" key="3">
    <source>
        <dbReference type="ARBA" id="ARBA00022454"/>
    </source>
</evidence>
<feature type="domain" description="CENP-T/Histone H4 histone fold" evidence="6">
    <location>
        <begin position="350"/>
        <end position="456"/>
    </location>
</feature>
<dbReference type="EMBL" id="JAJTJA010000002">
    <property type="protein sequence ID" value="KAH8703830.1"/>
    <property type="molecule type" value="Genomic_DNA"/>
</dbReference>
<feature type="compositionally biased region" description="Acidic residues" evidence="5">
    <location>
        <begin position="129"/>
        <end position="140"/>
    </location>
</feature>
<dbReference type="Gene3D" id="1.10.20.10">
    <property type="entry name" value="Histone, subunit A"/>
    <property type="match status" value="1"/>
</dbReference>
<gene>
    <name evidence="7" type="ORF">BGW36DRAFT_92820</name>
</gene>
<dbReference type="InterPro" id="IPR035425">
    <property type="entry name" value="CENP-T/H4_C"/>
</dbReference>
<proteinExistence type="predicted"/>
<evidence type="ECO:0000259" key="6">
    <source>
        <dbReference type="Pfam" id="PF15511"/>
    </source>
</evidence>
<organism evidence="7 8">
    <name type="scientific">Talaromyces proteolyticus</name>
    <dbReference type="NCBI Taxonomy" id="1131652"/>
    <lineage>
        <taxon>Eukaryota</taxon>
        <taxon>Fungi</taxon>
        <taxon>Dikarya</taxon>
        <taxon>Ascomycota</taxon>
        <taxon>Pezizomycotina</taxon>
        <taxon>Eurotiomycetes</taxon>
        <taxon>Eurotiomycetidae</taxon>
        <taxon>Eurotiales</taxon>
        <taxon>Trichocomaceae</taxon>
        <taxon>Talaromyces</taxon>
        <taxon>Talaromyces sect. Bacilispori</taxon>
    </lineage>
</organism>
<evidence type="ECO:0000313" key="8">
    <source>
        <dbReference type="Proteomes" id="UP001201262"/>
    </source>
</evidence>
<dbReference type="Proteomes" id="UP001201262">
    <property type="component" value="Unassembled WGS sequence"/>
</dbReference>
<dbReference type="Pfam" id="PF15511">
    <property type="entry name" value="CENP-T_C"/>
    <property type="match status" value="1"/>
</dbReference>
<dbReference type="PANTHER" id="PTHR22980:SF5">
    <property type="entry name" value="CENP-T_HISTONE H4 HISTONE FOLD DOMAIN-CONTAINING PROTEIN"/>
    <property type="match status" value="1"/>
</dbReference>
<dbReference type="FunFam" id="1.10.20.10:FF:000105">
    <property type="entry name" value="Inner kinetochore subunit cnp20"/>
    <property type="match status" value="1"/>
</dbReference>
<feature type="region of interest" description="Disordered" evidence="5">
    <location>
        <begin position="317"/>
        <end position="353"/>
    </location>
</feature>
<keyword evidence="8" id="KW-1185">Reference proteome</keyword>
<protein>
    <submittedName>
        <fullName evidence="7">Centromere kinetochore component CENP-T-domain-containing protein</fullName>
    </submittedName>
</protein>
<comment type="caution">
    <text evidence="7">The sequence shown here is derived from an EMBL/GenBank/DDBJ whole genome shotgun (WGS) entry which is preliminary data.</text>
</comment>
<dbReference type="InterPro" id="IPR009072">
    <property type="entry name" value="Histone-fold"/>
</dbReference>
<feature type="compositionally biased region" description="Low complexity" evidence="5">
    <location>
        <begin position="146"/>
        <end position="156"/>
    </location>
</feature>